<evidence type="ECO:0000313" key="1">
    <source>
        <dbReference type="EMBL" id="BCG25746.1"/>
    </source>
</evidence>
<protein>
    <submittedName>
        <fullName evidence="1">Uncharacterized protein</fullName>
    </submittedName>
</protein>
<dbReference type="RefSeq" id="WP_173177762.1">
    <property type="nucleotide sequence ID" value="NZ_AP023189.1"/>
</dbReference>
<dbReference type="Proteomes" id="UP001054892">
    <property type="component" value="Unassembled WGS sequence"/>
</dbReference>
<gene>
    <name evidence="1" type="ORF">TUM18999_39370</name>
    <name evidence="2" type="ORF">TUM20286_51450</name>
</gene>
<organism evidence="1 3">
    <name type="scientific">Pseudomonas tohonis</name>
    <dbReference type="NCBI Taxonomy" id="2725477"/>
    <lineage>
        <taxon>Bacteria</taxon>
        <taxon>Pseudomonadati</taxon>
        <taxon>Pseudomonadota</taxon>
        <taxon>Gammaproteobacteria</taxon>
        <taxon>Pseudomonadales</taxon>
        <taxon>Pseudomonadaceae</taxon>
        <taxon>Pseudomonas</taxon>
    </lineage>
</organism>
<evidence type="ECO:0000313" key="3">
    <source>
        <dbReference type="Proteomes" id="UP000509383"/>
    </source>
</evidence>
<dbReference type="SUPFAM" id="SSF53335">
    <property type="entry name" value="S-adenosyl-L-methionine-dependent methyltransferases"/>
    <property type="match status" value="1"/>
</dbReference>
<reference evidence="1 3" key="1">
    <citation type="submission" date="2020-05" db="EMBL/GenBank/DDBJ databases">
        <title>Characterization of novel class B3 metallo-beta-lactamase from novel Pseudomonas species.</title>
        <authorList>
            <person name="Yamada K."/>
            <person name="Aoki K."/>
            <person name="Ishii Y."/>
        </authorList>
    </citation>
    <scope>NUCLEOTIDE SEQUENCE [LARGE SCALE GENOMIC DNA]</scope>
    <source>
        <strain evidence="1 3">TUM18999</strain>
        <strain evidence="2 4">TUM20286</strain>
    </source>
</reference>
<dbReference type="Proteomes" id="UP000509383">
    <property type="component" value="Chromosome"/>
</dbReference>
<accession>A0A6J4E925</accession>
<dbReference type="InterPro" id="IPR029063">
    <property type="entry name" value="SAM-dependent_MTases_sf"/>
</dbReference>
<evidence type="ECO:0000313" key="2">
    <source>
        <dbReference type="EMBL" id="GJN55393.1"/>
    </source>
</evidence>
<keyword evidence="4" id="KW-1185">Reference proteome</keyword>
<dbReference type="KEGG" id="ptw:TUM18999_39370"/>
<dbReference type="EMBL" id="BQKM01000018">
    <property type="protein sequence ID" value="GJN55393.1"/>
    <property type="molecule type" value="Genomic_DNA"/>
</dbReference>
<sequence length="355" mass="38921">MNPQPLDEKDWSANHLALSEGPQLFDNPGIARLRRAVEDDFAARHLAGRVAVEPTAGAREAWDGVRAFAALPAPGDLAQLLDRCTEGLRPEGRVVLDLRSPAHWQAAFGESPAAWPERGRDDPAVALCSPAALLAAADARGLSLVALEPYAGLWDNALLYLRLERRFKWLRLLSWLDSDEALFGLALQLEQKVLARLGTSASGRYLVALEKRRDPAGNAAWAERLAAREAVLAAPSLAGIEALLEQGPEAFAAQTAGPLGSLRTRHVLFLLQQALAFHRPDFALEPWLAPEVAEQLRRWQRAQAIDSRNMAIARGWVVEPMLRQRQGVDLVSGLEYHLATALLRDYFKTHSGVSS</sequence>
<dbReference type="EMBL" id="AP023189">
    <property type="protein sequence ID" value="BCG25746.1"/>
    <property type="molecule type" value="Genomic_DNA"/>
</dbReference>
<dbReference type="AlphaFoldDB" id="A0A6J4E925"/>
<name>A0A6J4E925_9PSED</name>
<proteinExistence type="predicted"/>
<evidence type="ECO:0000313" key="4">
    <source>
        <dbReference type="Proteomes" id="UP001054892"/>
    </source>
</evidence>